<evidence type="ECO:0000256" key="1">
    <source>
        <dbReference type="SAM" id="MobiDB-lite"/>
    </source>
</evidence>
<keyword evidence="4" id="KW-1185">Reference proteome</keyword>
<gene>
    <name evidence="3" type="ORF">CSAL01_12427</name>
</gene>
<proteinExistence type="predicted"/>
<dbReference type="OrthoDB" id="4849542at2759"/>
<dbReference type="Pfam" id="PF14040">
    <property type="entry name" value="DNase_NucA_NucB"/>
    <property type="match status" value="1"/>
</dbReference>
<feature type="domain" description="Deoxyribonuclease NucA/NucB" evidence="2">
    <location>
        <begin position="33"/>
        <end position="103"/>
    </location>
</feature>
<name>A0A135U4Z2_9PEZI</name>
<organism evidence="3 4">
    <name type="scientific">Colletotrichum salicis</name>
    <dbReference type="NCBI Taxonomy" id="1209931"/>
    <lineage>
        <taxon>Eukaryota</taxon>
        <taxon>Fungi</taxon>
        <taxon>Dikarya</taxon>
        <taxon>Ascomycota</taxon>
        <taxon>Pezizomycotina</taxon>
        <taxon>Sordariomycetes</taxon>
        <taxon>Hypocreomycetidae</taxon>
        <taxon>Glomerellales</taxon>
        <taxon>Glomerellaceae</taxon>
        <taxon>Colletotrichum</taxon>
        <taxon>Colletotrichum acutatum species complex</taxon>
    </lineage>
</organism>
<feature type="region of interest" description="Disordered" evidence="1">
    <location>
        <begin position="200"/>
        <end position="225"/>
    </location>
</feature>
<evidence type="ECO:0000313" key="4">
    <source>
        <dbReference type="Proteomes" id="UP000070121"/>
    </source>
</evidence>
<dbReference type="Proteomes" id="UP000070121">
    <property type="component" value="Unassembled WGS sequence"/>
</dbReference>
<reference evidence="3 4" key="1">
    <citation type="submission" date="2014-02" db="EMBL/GenBank/DDBJ databases">
        <title>The genome sequence of Colletotrichum salicis CBS 607.94.</title>
        <authorList>
            <person name="Baroncelli R."/>
            <person name="Thon M.R."/>
        </authorList>
    </citation>
    <scope>NUCLEOTIDE SEQUENCE [LARGE SCALE GENOMIC DNA]</scope>
    <source>
        <strain evidence="3 4">CBS 607.94</strain>
    </source>
</reference>
<sequence length="363" mass="40326">MQAGRTSPAAGKSLAPQTGVVTETAPRRRARRSPSATTANGGPRKSSRAAEQACFNQHKRDNQGNILKRSGIRYTCDEFPHATWVEGGSGWANNQPANTRCAVQACFDPGAAVNSNGIPVRAEQDWQANAHATLRRVLLRNIRDRRAEFPWHDVTNPQRDTAFFRLIAMDLGTDGNAAVVFKTNGITGMDSNHEFIHQAQRRGTNVTTGNEDEDPNEPTRVPRSRYGPSFEEALEHMRAGHYRVVEHIPAEFNDSFVTTEPAYRDMTDSGIRAVGLADLNINNRTSWRFETPKWQEKKRASAKLNKARLESPLRNQYRLKPGTVIGGATVDESLRARRNDPQPPPLLEITDEIAWAAALPCRG</sequence>
<comment type="caution">
    <text evidence="3">The sequence shown here is derived from an EMBL/GenBank/DDBJ whole genome shotgun (WGS) entry which is preliminary data.</text>
</comment>
<dbReference type="EMBL" id="JFFI01001725">
    <property type="protein sequence ID" value="KXH55456.1"/>
    <property type="molecule type" value="Genomic_DNA"/>
</dbReference>
<dbReference type="InterPro" id="IPR029476">
    <property type="entry name" value="DNase_NucA_NucB"/>
</dbReference>
<protein>
    <submittedName>
        <fullName evidence="3">LysM domain-containing protein</fullName>
    </submittedName>
</protein>
<evidence type="ECO:0000313" key="3">
    <source>
        <dbReference type="EMBL" id="KXH55456.1"/>
    </source>
</evidence>
<accession>A0A135U4Z2</accession>
<dbReference type="STRING" id="1209931.A0A135U4Z2"/>
<dbReference type="AlphaFoldDB" id="A0A135U4Z2"/>
<evidence type="ECO:0000259" key="2">
    <source>
        <dbReference type="Pfam" id="PF14040"/>
    </source>
</evidence>
<feature type="region of interest" description="Disordered" evidence="1">
    <location>
        <begin position="1"/>
        <end position="57"/>
    </location>
</feature>